<dbReference type="InterPro" id="IPR011322">
    <property type="entry name" value="N-reg_PII-like_a/b"/>
</dbReference>
<evidence type="ECO:0000313" key="2">
    <source>
        <dbReference type="EMBL" id="MDR7323358.1"/>
    </source>
</evidence>
<dbReference type="RefSeq" id="WP_310415118.1">
    <property type="nucleotide sequence ID" value="NZ_JAVDYC010000001.1"/>
</dbReference>
<dbReference type="InterPro" id="IPR004323">
    <property type="entry name" value="Ion_tolerance_CutA"/>
</dbReference>
<dbReference type="Proteomes" id="UP001183629">
    <property type="component" value="Unassembled WGS sequence"/>
</dbReference>
<sequence length="109" mass="11491">MTDALLVATAVPSHDDAVAIARAAIEASLAGSAQIVGPVESVFRHLGEVGTGEEWQVLLRTTDASYAALEAHLVEAHPWDNPEVIAIPLVRATPAYLAWLQRATTAPQA</sequence>
<gene>
    <name evidence="2" type="ORF">J2S44_003608</name>
</gene>
<reference evidence="2 3" key="1">
    <citation type="submission" date="2023-07" db="EMBL/GenBank/DDBJ databases">
        <title>Sequencing the genomes of 1000 actinobacteria strains.</title>
        <authorList>
            <person name="Klenk H.-P."/>
        </authorList>
    </citation>
    <scope>NUCLEOTIDE SEQUENCE [LARGE SCALE GENOMIC DNA]</scope>
    <source>
        <strain evidence="2 3">DSM 44711</strain>
    </source>
</reference>
<dbReference type="PANTHER" id="PTHR23419">
    <property type="entry name" value="DIVALENT CATION TOLERANCE CUTA-RELATED"/>
    <property type="match status" value="1"/>
</dbReference>
<dbReference type="SUPFAM" id="SSF54913">
    <property type="entry name" value="GlnB-like"/>
    <property type="match status" value="1"/>
</dbReference>
<dbReference type="GO" id="GO:0005507">
    <property type="term" value="F:copper ion binding"/>
    <property type="evidence" value="ECO:0007669"/>
    <property type="project" value="TreeGrafter"/>
</dbReference>
<accession>A0AAE3ZNT6</accession>
<dbReference type="Pfam" id="PF03091">
    <property type="entry name" value="CutA1"/>
    <property type="match status" value="1"/>
</dbReference>
<protein>
    <submittedName>
        <fullName evidence="2">Periplasmic divalent cation tolerance protein</fullName>
    </submittedName>
</protein>
<proteinExistence type="inferred from homology"/>
<dbReference type="Gene3D" id="3.30.70.120">
    <property type="match status" value="1"/>
</dbReference>
<comment type="similarity">
    <text evidence="1">Belongs to the CutA family.</text>
</comment>
<dbReference type="EMBL" id="JAVDYC010000001">
    <property type="protein sequence ID" value="MDR7323358.1"/>
    <property type="molecule type" value="Genomic_DNA"/>
</dbReference>
<dbReference type="PANTHER" id="PTHR23419:SF8">
    <property type="entry name" value="FI09726P"/>
    <property type="match status" value="1"/>
</dbReference>
<dbReference type="AlphaFoldDB" id="A0AAE3ZNT6"/>
<dbReference type="InterPro" id="IPR015867">
    <property type="entry name" value="N-reg_PII/ATP_PRibTrfase_C"/>
</dbReference>
<keyword evidence="3" id="KW-1185">Reference proteome</keyword>
<comment type="caution">
    <text evidence="2">The sequence shown here is derived from an EMBL/GenBank/DDBJ whole genome shotgun (WGS) entry which is preliminary data.</text>
</comment>
<evidence type="ECO:0000256" key="1">
    <source>
        <dbReference type="ARBA" id="ARBA00010169"/>
    </source>
</evidence>
<name>A0AAE3ZNT6_9ACTN</name>
<dbReference type="GO" id="GO:0010038">
    <property type="term" value="P:response to metal ion"/>
    <property type="evidence" value="ECO:0007669"/>
    <property type="project" value="InterPro"/>
</dbReference>
<organism evidence="2 3">
    <name type="scientific">Catenuloplanes niger</name>
    <dbReference type="NCBI Taxonomy" id="587534"/>
    <lineage>
        <taxon>Bacteria</taxon>
        <taxon>Bacillati</taxon>
        <taxon>Actinomycetota</taxon>
        <taxon>Actinomycetes</taxon>
        <taxon>Micromonosporales</taxon>
        <taxon>Micromonosporaceae</taxon>
        <taxon>Catenuloplanes</taxon>
    </lineage>
</organism>
<evidence type="ECO:0000313" key="3">
    <source>
        <dbReference type="Proteomes" id="UP001183629"/>
    </source>
</evidence>